<dbReference type="GO" id="GO:0000160">
    <property type="term" value="P:phosphorelay signal transduction system"/>
    <property type="evidence" value="ECO:0007669"/>
    <property type="project" value="InterPro"/>
</dbReference>
<dbReference type="AlphaFoldDB" id="A0AAW5UN51"/>
<dbReference type="Proteomes" id="UP001209168">
    <property type="component" value="Unassembled WGS sequence"/>
</dbReference>
<dbReference type="Pfam" id="PF00072">
    <property type="entry name" value="Response_reg"/>
    <property type="match status" value="1"/>
</dbReference>
<evidence type="ECO:0000313" key="3">
    <source>
        <dbReference type="EMBL" id="MCW4156269.1"/>
    </source>
</evidence>
<gene>
    <name evidence="3" type="ORF">ONT23_12160</name>
</gene>
<dbReference type="PRINTS" id="PR01590">
    <property type="entry name" value="HTHFIS"/>
</dbReference>
<protein>
    <submittedName>
        <fullName evidence="3">DNA-binding response regulator</fullName>
    </submittedName>
</protein>
<evidence type="ECO:0000256" key="1">
    <source>
        <dbReference type="PROSITE-ProRule" id="PRU00169"/>
    </source>
</evidence>
<dbReference type="SUPFAM" id="SSF46689">
    <property type="entry name" value="Homeodomain-like"/>
    <property type="match status" value="1"/>
</dbReference>
<dbReference type="PROSITE" id="PS50110">
    <property type="entry name" value="RESPONSE_REGULATORY"/>
    <property type="match status" value="1"/>
</dbReference>
<dbReference type="InterPro" id="IPR001789">
    <property type="entry name" value="Sig_transdc_resp-reg_receiver"/>
</dbReference>
<dbReference type="PANTHER" id="PTHR32071">
    <property type="entry name" value="TRANSCRIPTIONAL REGULATORY PROTEIN"/>
    <property type="match status" value="1"/>
</dbReference>
<proteinExistence type="predicted"/>
<accession>A0AAW5UN51</accession>
<dbReference type="InterPro" id="IPR002197">
    <property type="entry name" value="HTH_Fis"/>
</dbReference>
<dbReference type="InterPro" id="IPR011006">
    <property type="entry name" value="CheY-like_superfamily"/>
</dbReference>
<comment type="caution">
    <text evidence="3">The sequence shown here is derived from an EMBL/GenBank/DDBJ whole genome shotgun (WGS) entry which is preliminary data.</text>
</comment>
<dbReference type="PANTHER" id="PTHR32071:SF113">
    <property type="entry name" value="ALGINATE BIOSYNTHESIS TRANSCRIPTIONAL REGULATORY PROTEIN ALGB"/>
    <property type="match status" value="1"/>
</dbReference>
<dbReference type="GO" id="GO:0043565">
    <property type="term" value="F:sequence-specific DNA binding"/>
    <property type="evidence" value="ECO:0007669"/>
    <property type="project" value="InterPro"/>
</dbReference>
<dbReference type="Gene3D" id="1.10.10.60">
    <property type="entry name" value="Homeodomain-like"/>
    <property type="match status" value="1"/>
</dbReference>
<reference evidence="3" key="1">
    <citation type="submission" date="2022-11" db="EMBL/GenBank/DDBJ databases">
        <title>Genomic repertoires linked with pathogenic potency of arthritogenic Prevotella copri isolated from the gut of rheumatoid arthritis patients.</title>
        <authorList>
            <person name="Nii T."/>
            <person name="Maeda Y."/>
            <person name="Motooka D."/>
            <person name="Naito M."/>
            <person name="Matsumoto Y."/>
            <person name="Ogawa T."/>
            <person name="Oguro-Igashira E."/>
            <person name="Kishikawa T."/>
            <person name="Yamashita M."/>
            <person name="Koizumi S."/>
            <person name="Kurakawa T."/>
            <person name="Okumura R."/>
            <person name="Kayama H."/>
            <person name="Murakami M."/>
            <person name="Sakaguchi T."/>
            <person name="Das B."/>
            <person name="Nakamura S."/>
            <person name="Okada Y."/>
            <person name="Kumanogoh A."/>
            <person name="Takeda K."/>
        </authorList>
    </citation>
    <scope>NUCLEOTIDE SEQUENCE</scope>
    <source>
        <strain evidence="3">H012_8</strain>
    </source>
</reference>
<keyword evidence="3" id="KW-0238">DNA-binding</keyword>
<dbReference type="SUPFAM" id="SSF52172">
    <property type="entry name" value="CheY-like"/>
    <property type="match status" value="1"/>
</dbReference>
<sequence>MESCHANIPVVLITAYADIQLAIKGLKSGAADFITKPWDNDELIRTLKDAIDRSQEVETLESIESTHIHKVVDQCHGNISRAAELLGITRQTLYAKLKR</sequence>
<evidence type="ECO:0000313" key="4">
    <source>
        <dbReference type="Proteomes" id="UP001209168"/>
    </source>
</evidence>
<dbReference type="Gene3D" id="3.40.50.2300">
    <property type="match status" value="1"/>
</dbReference>
<organism evidence="3 4">
    <name type="scientific">Segatella copri</name>
    <dbReference type="NCBI Taxonomy" id="165179"/>
    <lineage>
        <taxon>Bacteria</taxon>
        <taxon>Pseudomonadati</taxon>
        <taxon>Bacteroidota</taxon>
        <taxon>Bacteroidia</taxon>
        <taxon>Bacteroidales</taxon>
        <taxon>Prevotellaceae</taxon>
        <taxon>Segatella</taxon>
    </lineage>
</organism>
<dbReference type="Pfam" id="PF02954">
    <property type="entry name" value="HTH_8"/>
    <property type="match status" value="1"/>
</dbReference>
<comment type="caution">
    <text evidence="1">Lacks conserved residue(s) required for the propagation of feature annotation.</text>
</comment>
<name>A0AAW5UN51_9BACT</name>
<dbReference type="EMBL" id="JAPDVH010000001">
    <property type="protein sequence ID" value="MCW4156269.1"/>
    <property type="molecule type" value="Genomic_DNA"/>
</dbReference>
<dbReference type="InterPro" id="IPR009057">
    <property type="entry name" value="Homeodomain-like_sf"/>
</dbReference>
<feature type="domain" description="Response regulatory" evidence="2">
    <location>
        <begin position="1"/>
        <end position="51"/>
    </location>
</feature>
<evidence type="ECO:0000259" key="2">
    <source>
        <dbReference type="PROSITE" id="PS50110"/>
    </source>
</evidence>
<dbReference type="RefSeq" id="WP_264901733.1">
    <property type="nucleotide sequence ID" value="NZ_JAPDVH010000001.1"/>
</dbReference>